<evidence type="ECO:0000256" key="14">
    <source>
        <dbReference type="SAM" id="SignalP"/>
    </source>
</evidence>
<evidence type="ECO:0000259" key="15">
    <source>
        <dbReference type="PROSITE" id="PS51761"/>
    </source>
</evidence>
<protein>
    <recommendedName>
        <fullName evidence="4 11">Endo-1,4-beta-xylanase</fullName>
        <ecNumber evidence="4 11">3.2.1.8</ecNumber>
    </recommendedName>
</protein>
<dbReference type="OrthoDB" id="2115822at2759"/>
<dbReference type="InterPro" id="IPR018208">
    <property type="entry name" value="GH11_AS_1"/>
</dbReference>
<dbReference type="FunFam" id="2.60.120.180:FF:000001">
    <property type="entry name" value="Endo-1,4-beta-xylanase"/>
    <property type="match status" value="1"/>
</dbReference>
<evidence type="ECO:0000256" key="5">
    <source>
        <dbReference type="ARBA" id="ARBA00022651"/>
    </source>
</evidence>
<evidence type="ECO:0000256" key="9">
    <source>
        <dbReference type="ARBA" id="ARBA00023295"/>
    </source>
</evidence>
<feature type="active site" description="Proton donor" evidence="11">
    <location>
        <position position="209"/>
    </location>
</feature>
<feature type="region of interest" description="Disordered" evidence="13">
    <location>
        <begin position="218"/>
        <end position="346"/>
    </location>
</feature>
<dbReference type="GO" id="GO:0031176">
    <property type="term" value="F:endo-1,4-beta-xylanase activity"/>
    <property type="evidence" value="ECO:0007669"/>
    <property type="project" value="UniProtKB-UniRule"/>
</dbReference>
<evidence type="ECO:0000313" key="16">
    <source>
        <dbReference type="EMBL" id="OBS28080.1"/>
    </source>
</evidence>
<reference evidence="16 17" key="1">
    <citation type="submission" date="2016-06" db="EMBL/GenBank/DDBJ databases">
        <title>Living apart together: crosstalk between the core and supernumerary genomes in a fungal plant pathogen.</title>
        <authorList>
            <person name="Vanheule A."/>
            <person name="Audenaert K."/>
            <person name="Warris S."/>
            <person name="Van De Geest H."/>
            <person name="Schijlen E."/>
            <person name="Hofte M."/>
            <person name="De Saeger S."/>
            <person name="Haesaert G."/>
            <person name="Waalwijk C."/>
            <person name="Van Der Lee T."/>
        </authorList>
    </citation>
    <scope>NUCLEOTIDE SEQUENCE [LARGE SCALE GENOMIC DNA]</scope>
    <source>
        <strain evidence="16 17">2516</strain>
    </source>
</reference>
<dbReference type="EMBL" id="LYXU01000001">
    <property type="protein sequence ID" value="OBS28080.1"/>
    <property type="molecule type" value="Genomic_DNA"/>
</dbReference>
<dbReference type="InterPro" id="IPR013319">
    <property type="entry name" value="GH11/12"/>
</dbReference>
<evidence type="ECO:0000256" key="6">
    <source>
        <dbReference type="ARBA" id="ARBA00022801"/>
    </source>
</evidence>
<evidence type="ECO:0000256" key="4">
    <source>
        <dbReference type="ARBA" id="ARBA00012590"/>
    </source>
</evidence>
<keyword evidence="7" id="KW-0843">Virulence</keyword>
<keyword evidence="14" id="KW-0732">Signal</keyword>
<organism evidence="16 17">
    <name type="scientific">Fusarium poae</name>
    <dbReference type="NCBI Taxonomy" id="36050"/>
    <lineage>
        <taxon>Eukaryota</taxon>
        <taxon>Fungi</taxon>
        <taxon>Dikarya</taxon>
        <taxon>Ascomycota</taxon>
        <taxon>Pezizomycotina</taxon>
        <taxon>Sordariomycetes</taxon>
        <taxon>Hypocreomycetidae</taxon>
        <taxon>Hypocreales</taxon>
        <taxon>Nectriaceae</taxon>
        <taxon>Fusarium</taxon>
    </lineage>
</organism>
<feature type="active site" description="Nucleophile" evidence="11">
    <location>
        <position position="118"/>
    </location>
</feature>
<dbReference type="OMA" id="THFDAWA"/>
<dbReference type="UniPathway" id="UPA00114"/>
<comment type="pathway">
    <text evidence="2 11 12">Glycan degradation; xylan degradation.</text>
</comment>
<dbReference type="InterPro" id="IPR013320">
    <property type="entry name" value="ConA-like_dom_sf"/>
</dbReference>
<evidence type="ECO:0000256" key="7">
    <source>
        <dbReference type="ARBA" id="ARBA00023026"/>
    </source>
</evidence>
<keyword evidence="17" id="KW-1185">Reference proteome</keyword>
<evidence type="ECO:0000256" key="11">
    <source>
        <dbReference type="PROSITE-ProRule" id="PRU01097"/>
    </source>
</evidence>
<comment type="caution">
    <text evidence="16">The sequence shown here is derived from an EMBL/GenBank/DDBJ whole genome shotgun (WGS) entry which is preliminary data.</text>
</comment>
<evidence type="ECO:0000256" key="10">
    <source>
        <dbReference type="ARBA" id="ARBA00023326"/>
    </source>
</evidence>
<dbReference type="InterPro" id="IPR033119">
    <property type="entry name" value="GH11_AS_2"/>
</dbReference>
<dbReference type="PRINTS" id="PR00911">
    <property type="entry name" value="GLHYDRLASE11"/>
</dbReference>
<comment type="similarity">
    <text evidence="3 11 12">Belongs to the glycosyl hydrolase 11 (cellulase G) family.</text>
</comment>
<name>A0A1B8B5S8_FUSPO</name>
<feature type="domain" description="GH11" evidence="15">
    <location>
        <begin position="34"/>
        <end position="222"/>
    </location>
</feature>
<sequence>MVRITSVFVGLSLVAGSIAAPSPEGLFSKLAKRGGTPNSSGTHDGFYYSWWSDGGAEATYENGAGGSYTMSWQTGGNVVGGKGWSPGKARTISYEGEYKPNGNSYLSVYGWTRNPLIEYYIVEQFGDYDPSTGAQKKGTVEVDGSTYDIFTQTRTNAPSIDGTQTFEQYWSVRKDHRSTGSIDVGAHFDAWEKNGMKLGTHDYQILATEGYFSSGSSHMTVSEGGASSGGGASAGGDSSAQPDTGAGNGNATQPDAGNGGDAGAGAGAGNGQGDAGNGQQQPGAGEGQDQGQGQGQDQGNGQQQPSFGNDGQQQGGNPFQQGGNPFQQGGAQPQQEQAAGESCQSN</sequence>
<dbReference type="PANTHER" id="PTHR46828:SF3">
    <property type="entry name" value="ENDO-1,4-BETA-XYLANASE"/>
    <property type="match status" value="1"/>
</dbReference>
<evidence type="ECO:0000256" key="3">
    <source>
        <dbReference type="ARBA" id="ARBA00007792"/>
    </source>
</evidence>
<evidence type="ECO:0000256" key="8">
    <source>
        <dbReference type="ARBA" id="ARBA00023277"/>
    </source>
</evidence>
<keyword evidence="9 11" id="KW-0326">Glycosidase</keyword>
<feature type="compositionally biased region" description="Gly residues" evidence="13">
    <location>
        <begin position="284"/>
        <end position="298"/>
    </location>
</feature>
<feature type="compositionally biased region" description="Low complexity" evidence="13">
    <location>
        <begin position="299"/>
        <end position="340"/>
    </location>
</feature>
<dbReference type="PANTHER" id="PTHR46828">
    <property type="entry name" value="ENDO-1,4-BETA-XYLANASE A-RELATED"/>
    <property type="match status" value="1"/>
</dbReference>
<feature type="chain" id="PRO_5008603647" description="Endo-1,4-beta-xylanase" evidence="14">
    <location>
        <begin position="20"/>
        <end position="346"/>
    </location>
</feature>
<dbReference type="SUPFAM" id="SSF49899">
    <property type="entry name" value="Concanavalin A-like lectins/glucanases"/>
    <property type="match status" value="1"/>
</dbReference>
<feature type="signal peptide" evidence="14">
    <location>
        <begin position="1"/>
        <end position="19"/>
    </location>
</feature>
<dbReference type="AlphaFoldDB" id="A0A1B8B5S8"/>
<dbReference type="PROSITE" id="PS00776">
    <property type="entry name" value="GH11_1"/>
    <property type="match status" value="1"/>
</dbReference>
<proteinExistence type="inferred from homology"/>
<dbReference type="Proteomes" id="UP000091967">
    <property type="component" value="Unassembled WGS sequence"/>
</dbReference>
<comment type="catalytic activity">
    <reaction evidence="1 11 12">
        <text>Endohydrolysis of (1-&gt;4)-beta-D-xylosidic linkages in xylans.</text>
        <dbReference type="EC" id="3.2.1.8"/>
    </reaction>
</comment>
<dbReference type="Gene3D" id="2.60.120.180">
    <property type="match status" value="1"/>
</dbReference>
<evidence type="ECO:0000256" key="13">
    <source>
        <dbReference type="SAM" id="MobiDB-lite"/>
    </source>
</evidence>
<keyword evidence="6 11" id="KW-0378">Hydrolase</keyword>
<evidence type="ECO:0000256" key="1">
    <source>
        <dbReference type="ARBA" id="ARBA00000681"/>
    </source>
</evidence>
<keyword evidence="8 11" id="KW-0119">Carbohydrate metabolism</keyword>
<accession>A0A1B8B5S8</accession>
<evidence type="ECO:0000256" key="2">
    <source>
        <dbReference type="ARBA" id="ARBA00004851"/>
    </source>
</evidence>
<dbReference type="InterPro" id="IPR001137">
    <property type="entry name" value="Glyco_hydro_11"/>
</dbReference>
<dbReference type="PROSITE" id="PS00777">
    <property type="entry name" value="GH11_2"/>
    <property type="match status" value="1"/>
</dbReference>
<dbReference type="EC" id="3.2.1.8" evidence="4 11"/>
<dbReference type="GO" id="GO:0045493">
    <property type="term" value="P:xylan catabolic process"/>
    <property type="evidence" value="ECO:0007669"/>
    <property type="project" value="UniProtKB-UniRule"/>
</dbReference>
<dbReference type="Pfam" id="PF00457">
    <property type="entry name" value="Glyco_hydro_11"/>
    <property type="match status" value="1"/>
</dbReference>
<evidence type="ECO:0000313" key="17">
    <source>
        <dbReference type="Proteomes" id="UP000091967"/>
    </source>
</evidence>
<dbReference type="InterPro" id="IPR033123">
    <property type="entry name" value="GH11_dom"/>
</dbReference>
<keyword evidence="5 11" id="KW-0858">Xylan degradation</keyword>
<dbReference type="PROSITE" id="PS51761">
    <property type="entry name" value="GH11_3"/>
    <property type="match status" value="1"/>
</dbReference>
<gene>
    <name evidence="16" type="ORF">FPOA_02020</name>
</gene>
<keyword evidence="10 11" id="KW-0624">Polysaccharide degradation</keyword>
<evidence type="ECO:0000256" key="12">
    <source>
        <dbReference type="RuleBase" id="RU362015"/>
    </source>
</evidence>
<feature type="compositionally biased region" description="Gly residues" evidence="13">
    <location>
        <begin position="257"/>
        <end position="276"/>
    </location>
</feature>